<name>A0A131YJ07_RHIAP</name>
<organism evidence="2">
    <name type="scientific">Rhipicephalus appendiculatus</name>
    <name type="common">Brown ear tick</name>
    <dbReference type="NCBI Taxonomy" id="34631"/>
    <lineage>
        <taxon>Eukaryota</taxon>
        <taxon>Metazoa</taxon>
        <taxon>Ecdysozoa</taxon>
        <taxon>Arthropoda</taxon>
        <taxon>Chelicerata</taxon>
        <taxon>Arachnida</taxon>
        <taxon>Acari</taxon>
        <taxon>Parasitiformes</taxon>
        <taxon>Ixodida</taxon>
        <taxon>Ixodoidea</taxon>
        <taxon>Ixodidae</taxon>
        <taxon>Rhipicephalinae</taxon>
        <taxon>Rhipicephalus</taxon>
        <taxon>Rhipicephalus</taxon>
    </lineage>
</organism>
<evidence type="ECO:0000256" key="1">
    <source>
        <dbReference type="SAM" id="SignalP"/>
    </source>
</evidence>
<dbReference type="AlphaFoldDB" id="A0A131YJ07"/>
<sequence>MNYVVFALLLGTCGVNGVTLSSNATLQDIREFLNTTATIYVYATSDPSFFDYEYSEEEMNASCIHYRPMLNYTDNYVFNMSYILNSTWYTKNVSAVVKNTTTLKRPSLMETFDEEGSKELVLDVYNEQDGCSLFYTTGLRRLCEIHVLGKLVETYDNNTTDICRQRATKICGKKVYKVYSKGCDNRSS</sequence>
<feature type="chain" id="PRO_5007285373" evidence="1">
    <location>
        <begin position="18"/>
        <end position="188"/>
    </location>
</feature>
<dbReference type="EMBL" id="GEDV01010646">
    <property type="protein sequence ID" value="JAP77911.1"/>
    <property type="molecule type" value="Transcribed_RNA"/>
</dbReference>
<proteinExistence type="predicted"/>
<accession>A0A131YJ07</accession>
<keyword evidence="1" id="KW-0732">Signal</keyword>
<evidence type="ECO:0000313" key="2">
    <source>
        <dbReference type="EMBL" id="JAP77911.1"/>
    </source>
</evidence>
<reference evidence="2" key="1">
    <citation type="journal article" date="2016" name="Ticks Tick Borne Dis.">
        <title>De novo assembly and annotation of the salivary gland transcriptome of Rhipicephalus appendiculatus male and female ticks during blood feeding.</title>
        <authorList>
            <person name="de Castro M.H."/>
            <person name="de Klerk D."/>
            <person name="Pienaar R."/>
            <person name="Latif A.A."/>
            <person name="Rees D.J."/>
            <person name="Mans B.J."/>
        </authorList>
    </citation>
    <scope>NUCLEOTIDE SEQUENCE</scope>
    <source>
        <tissue evidence="2">Salivary glands</tissue>
    </source>
</reference>
<protein>
    <submittedName>
        <fullName evidence="2">Lipocalin</fullName>
    </submittedName>
</protein>
<feature type="signal peptide" evidence="1">
    <location>
        <begin position="1"/>
        <end position="17"/>
    </location>
</feature>